<protein>
    <submittedName>
        <fullName evidence="2">Uncharacterized protein</fullName>
    </submittedName>
</protein>
<proteinExistence type="predicted"/>
<dbReference type="Proteomes" id="UP001222027">
    <property type="component" value="Unassembled WGS sequence"/>
</dbReference>
<sequence length="155" mass="16675">MLPIGAVRLRRDGARRPHARVGPATDGRQDGVRAQRFPVMGTNGRAASGSSRGPRPAASRPYTRLHEACTARDPNDPRIPVGEMKGGEYREHGTGAPLPSANSLPPSSPPPPGARFVPLWRREAVLSAPFKHPRSFSIQDIQIDSSPCSFAVIVE</sequence>
<feature type="region of interest" description="Disordered" evidence="1">
    <location>
        <begin position="1"/>
        <end position="113"/>
    </location>
</feature>
<accession>A0AAV8R6G3</accession>
<organism evidence="2 3">
    <name type="scientific">Ensete ventricosum</name>
    <name type="common">Abyssinian banana</name>
    <name type="synonym">Musa ensete</name>
    <dbReference type="NCBI Taxonomy" id="4639"/>
    <lineage>
        <taxon>Eukaryota</taxon>
        <taxon>Viridiplantae</taxon>
        <taxon>Streptophyta</taxon>
        <taxon>Embryophyta</taxon>
        <taxon>Tracheophyta</taxon>
        <taxon>Spermatophyta</taxon>
        <taxon>Magnoliopsida</taxon>
        <taxon>Liliopsida</taxon>
        <taxon>Zingiberales</taxon>
        <taxon>Musaceae</taxon>
        <taxon>Ensete</taxon>
    </lineage>
</organism>
<gene>
    <name evidence="2" type="ORF">OPV22_012158</name>
</gene>
<keyword evidence="3" id="KW-1185">Reference proteome</keyword>
<feature type="compositionally biased region" description="Low complexity" evidence="1">
    <location>
        <begin position="96"/>
        <end position="105"/>
    </location>
</feature>
<reference evidence="2 3" key="1">
    <citation type="submission" date="2022-12" db="EMBL/GenBank/DDBJ databases">
        <title>Chromosome-scale assembly of the Ensete ventricosum genome.</title>
        <authorList>
            <person name="Dussert Y."/>
            <person name="Stocks J."/>
            <person name="Wendawek A."/>
            <person name="Woldeyes F."/>
            <person name="Nichols R.A."/>
            <person name="Borrell J.S."/>
        </authorList>
    </citation>
    <scope>NUCLEOTIDE SEQUENCE [LARGE SCALE GENOMIC DNA]</scope>
    <source>
        <strain evidence="3">cv. Maze</strain>
        <tissue evidence="2">Seeds</tissue>
    </source>
</reference>
<comment type="caution">
    <text evidence="2">The sequence shown here is derived from an EMBL/GenBank/DDBJ whole genome shotgun (WGS) entry which is preliminary data.</text>
</comment>
<feature type="compositionally biased region" description="Basic and acidic residues" evidence="1">
    <location>
        <begin position="64"/>
        <end position="76"/>
    </location>
</feature>
<evidence type="ECO:0000313" key="2">
    <source>
        <dbReference type="EMBL" id="KAJ8490437.1"/>
    </source>
</evidence>
<name>A0AAV8R6G3_ENSVE</name>
<dbReference type="EMBL" id="JAQQAF010000004">
    <property type="protein sequence ID" value="KAJ8490437.1"/>
    <property type="molecule type" value="Genomic_DNA"/>
</dbReference>
<dbReference type="AlphaFoldDB" id="A0AAV8R6G3"/>
<evidence type="ECO:0000256" key="1">
    <source>
        <dbReference type="SAM" id="MobiDB-lite"/>
    </source>
</evidence>
<evidence type="ECO:0000313" key="3">
    <source>
        <dbReference type="Proteomes" id="UP001222027"/>
    </source>
</evidence>